<reference evidence="10 11" key="1">
    <citation type="submission" date="2010-10" db="EMBL/GenBank/DDBJ databases">
        <title>Complete sequence of Frankia sp. EuI1c.</title>
        <authorList>
            <consortium name="US DOE Joint Genome Institute"/>
            <person name="Lucas S."/>
            <person name="Copeland A."/>
            <person name="Lapidus A."/>
            <person name="Cheng J.-F."/>
            <person name="Bruce D."/>
            <person name="Goodwin L."/>
            <person name="Pitluck S."/>
            <person name="Chertkov O."/>
            <person name="Detter J.C."/>
            <person name="Han C."/>
            <person name="Tapia R."/>
            <person name="Land M."/>
            <person name="Hauser L."/>
            <person name="Jeffries C."/>
            <person name="Kyrpides N."/>
            <person name="Ivanova N."/>
            <person name="Mikhailova N."/>
            <person name="Beauchemin N."/>
            <person name="Sen A."/>
            <person name="Sur S.A."/>
            <person name="Gtari M."/>
            <person name="Wall L."/>
            <person name="Tisa L."/>
            <person name="Woyke T."/>
        </authorList>
    </citation>
    <scope>NUCLEOTIDE SEQUENCE [LARGE SCALE GENOMIC DNA]</scope>
    <source>
        <strain evidence="11">DSM 45817 / CECT 9037 / EuI1c</strain>
    </source>
</reference>
<comment type="subcellular location">
    <subcellularLocation>
        <location evidence="1 8">Cell membrane</location>
        <topology evidence="1 8">Multi-pass membrane protein</topology>
    </subcellularLocation>
</comment>
<dbReference type="CDD" id="cd13123">
    <property type="entry name" value="MATE_MurJ_like"/>
    <property type="match status" value="1"/>
</dbReference>
<dbReference type="Pfam" id="PF03023">
    <property type="entry name" value="MurJ"/>
    <property type="match status" value="1"/>
</dbReference>
<organism evidence="10 11">
    <name type="scientific">Pseudofrankia inefficax (strain DSM 45817 / CECT 9037 / DDB 130130 / EuI1c)</name>
    <name type="common">Frankia inefficax</name>
    <dbReference type="NCBI Taxonomy" id="298654"/>
    <lineage>
        <taxon>Bacteria</taxon>
        <taxon>Bacillati</taxon>
        <taxon>Actinomycetota</taxon>
        <taxon>Actinomycetes</taxon>
        <taxon>Frankiales</taxon>
        <taxon>Frankiaceae</taxon>
        <taxon>Pseudofrankia</taxon>
    </lineage>
</organism>
<dbReference type="InterPro" id="IPR051050">
    <property type="entry name" value="Lipid_II_flippase_MurJ/MviN"/>
</dbReference>
<feature type="compositionally biased region" description="Basic and acidic residues" evidence="9">
    <location>
        <begin position="92"/>
        <end position="101"/>
    </location>
</feature>
<dbReference type="HOGENOM" id="CLU_317309_0_0_11"/>
<dbReference type="UniPathway" id="UPA00219"/>
<feature type="compositionally biased region" description="Basic and acidic residues" evidence="9">
    <location>
        <begin position="20"/>
        <end position="30"/>
    </location>
</feature>
<keyword evidence="2 8" id="KW-1003">Cell membrane</keyword>
<dbReference type="PANTHER" id="PTHR47019:SF1">
    <property type="entry name" value="LIPID II FLIPPASE MURJ"/>
    <property type="match status" value="1"/>
</dbReference>
<evidence type="ECO:0000256" key="2">
    <source>
        <dbReference type="ARBA" id="ARBA00022475"/>
    </source>
</evidence>
<feature type="compositionally biased region" description="Low complexity" evidence="9">
    <location>
        <begin position="157"/>
        <end position="167"/>
    </location>
</feature>
<dbReference type="GO" id="GO:0005886">
    <property type="term" value="C:plasma membrane"/>
    <property type="evidence" value="ECO:0007669"/>
    <property type="project" value="UniProtKB-SubCell"/>
</dbReference>
<dbReference type="GO" id="GO:0009252">
    <property type="term" value="P:peptidoglycan biosynthetic process"/>
    <property type="evidence" value="ECO:0007669"/>
    <property type="project" value="UniProtKB-UniRule"/>
</dbReference>
<evidence type="ECO:0000313" key="10">
    <source>
        <dbReference type="EMBL" id="ADP85153.1"/>
    </source>
</evidence>
<dbReference type="GO" id="GO:0008360">
    <property type="term" value="P:regulation of cell shape"/>
    <property type="evidence" value="ECO:0007669"/>
    <property type="project" value="UniProtKB-KW"/>
</dbReference>
<feature type="transmembrane region" description="Helical" evidence="8">
    <location>
        <begin position="548"/>
        <end position="566"/>
    </location>
</feature>
<keyword evidence="3 8" id="KW-0812">Transmembrane</keyword>
<dbReference type="GO" id="GO:0034204">
    <property type="term" value="P:lipid translocation"/>
    <property type="evidence" value="ECO:0007669"/>
    <property type="project" value="TreeGrafter"/>
</dbReference>
<feature type="transmembrane region" description="Helical" evidence="8">
    <location>
        <begin position="433"/>
        <end position="453"/>
    </location>
</feature>
<feature type="compositionally biased region" description="Pro residues" evidence="9">
    <location>
        <begin position="205"/>
        <end position="234"/>
    </location>
</feature>
<dbReference type="EMBL" id="CP002299">
    <property type="protein sequence ID" value="ADP85153.1"/>
    <property type="molecule type" value="Genomic_DNA"/>
</dbReference>
<dbReference type="GO" id="GO:0071555">
    <property type="term" value="P:cell wall organization"/>
    <property type="evidence" value="ECO:0007669"/>
    <property type="project" value="UniProtKB-KW"/>
</dbReference>
<accession>E3IZW1</accession>
<evidence type="ECO:0000256" key="8">
    <source>
        <dbReference type="HAMAP-Rule" id="MF_02078"/>
    </source>
</evidence>
<feature type="compositionally biased region" description="Basic and acidic residues" evidence="9">
    <location>
        <begin position="46"/>
        <end position="62"/>
    </location>
</feature>
<comment type="similarity">
    <text evidence="8">Belongs to the MurJ/MviN family.</text>
</comment>
<feature type="transmembrane region" description="Helical" evidence="8">
    <location>
        <begin position="781"/>
        <end position="801"/>
    </location>
</feature>
<dbReference type="PRINTS" id="PR01806">
    <property type="entry name" value="VIRFACTRMVIN"/>
</dbReference>
<keyword evidence="7 8" id="KW-0472">Membrane</keyword>
<dbReference type="NCBIfam" id="TIGR01695">
    <property type="entry name" value="murJ_mviN"/>
    <property type="match status" value="1"/>
</dbReference>
<keyword evidence="4 8" id="KW-0133">Cell shape</keyword>
<feature type="compositionally biased region" description="Basic and acidic residues" evidence="9">
    <location>
        <begin position="169"/>
        <end position="188"/>
    </location>
</feature>
<comment type="pathway">
    <text evidence="8">Cell wall biogenesis; peptidoglycan biosynthesis.</text>
</comment>
<dbReference type="PANTHER" id="PTHR47019">
    <property type="entry name" value="LIPID II FLIPPASE MURJ"/>
    <property type="match status" value="1"/>
</dbReference>
<dbReference type="eggNOG" id="COG0728">
    <property type="taxonomic scope" value="Bacteria"/>
</dbReference>
<dbReference type="Proteomes" id="UP000002484">
    <property type="component" value="Chromosome"/>
</dbReference>
<feature type="transmembrane region" description="Helical" evidence="8">
    <location>
        <begin position="465"/>
        <end position="488"/>
    </location>
</feature>
<feature type="transmembrane region" description="Helical" evidence="8">
    <location>
        <begin position="709"/>
        <end position="729"/>
    </location>
</feature>
<feature type="compositionally biased region" description="Basic and acidic residues" evidence="9">
    <location>
        <begin position="115"/>
        <end position="131"/>
    </location>
</feature>
<name>E3IZW1_PSEI1</name>
<feature type="compositionally biased region" description="Basic and acidic residues" evidence="9">
    <location>
        <begin position="73"/>
        <end position="85"/>
    </location>
</feature>
<feature type="transmembrane region" description="Helical" evidence="8">
    <location>
        <begin position="627"/>
        <end position="648"/>
    </location>
</feature>
<evidence type="ECO:0000256" key="9">
    <source>
        <dbReference type="SAM" id="MobiDB-lite"/>
    </source>
</evidence>
<evidence type="ECO:0000256" key="6">
    <source>
        <dbReference type="ARBA" id="ARBA00022989"/>
    </source>
</evidence>
<dbReference type="STRING" id="298654.FraEuI1c_7189"/>
<evidence type="ECO:0000256" key="5">
    <source>
        <dbReference type="ARBA" id="ARBA00022984"/>
    </source>
</evidence>
<dbReference type="AlphaFoldDB" id="E3IZW1"/>
<evidence type="ECO:0000256" key="3">
    <source>
        <dbReference type="ARBA" id="ARBA00022692"/>
    </source>
</evidence>
<keyword evidence="5 8" id="KW-0573">Peptidoglycan synthesis</keyword>
<feature type="transmembrane region" description="Helical" evidence="8">
    <location>
        <begin position="516"/>
        <end position="536"/>
    </location>
</feature>
<feature type="transmembrane region" description="Helical" evidence="8">
    <location>
        <begin position="749"/>
        <end position="769"/>
    </location>
</feature>
<evidence type="ECO:0000256" key="4">
    <source>
        <dbReference type="ARBA" id="ARBA00022960"/>
    </source>
</evidence>
<dbReference type="InParanoid" id="E3IZW1"/>
<proteinExistence type="inferred from homology"/>
<feature type="region of interest" description="Disordered" evidence="9">
    <location>
        <begin position="1"/>
        <end position="386"/>
    </location>
</feature>
<comment type="function">
    <text evidence="8">Involved in peptidoglycan biosynthesis. Transports lipid-linked peptidoglycan precursors from the inner to the outer leaflet of the cytoplasmic membrane.</text>
</comment>
<feature type="transmembrane region" description="Helical" evidence="8">
    <location>
        <begin position="586"/>
        <end position="606"/>
    </location>
</feature>
<evidence type="ECO:0000256" key="1">
    <source>
        <dbReference type="ARBA" id="ARBA00004651"/>
    </source>
</evidence>
<dbReference type="RefSeq" id="WP_013428263.1">
    <property type="nucleotide sequence ID" value="NC_014666.1"/>
</dbReference>
<feature type="transmembrane region" description="Helical" evidence="8">
    <location>
        <begin position="841"/>
        <end position="862"/>
    </location>
</feature>
<feature type="compositionally biased region" description="Basic and acidic residues" evidence="9">
    <location>
        <begin position="255"/>
        <end position="271"/>
    </location>
</feature>
<evidence type="ECO:0000256" key="7">
    <source>
        <dbReference type="ARBA" id="ARBA00023136"/>
    </source>
</evidence>
<feature type="transmembrane region" description="Helical" evidence="8">
    <location>
        <begin position="807"/>
        <end position="829"/>
    </location>
</feature>
<dbReference type="InterPro" id="IPR004268">
    <property type="entry name" value="MurJ"/>
</dbReference>
<feature type="transmembrane region" description="Helical" evidence="8">
    <location>
        <begin position="668"/>
        <end position="688"/>
    </location>
</feature>
<keyword evidence="6 8" id="KW-1133">Transmembrane helix</keyword>
<keyword evidence="8" id="KW-0961">Cell wall biogenesis/degradation</keyword>
<dbReference type="HAMAP" id="MF_02078">
    <property type="entry name" value="MurJ_MviN"/>
    <property type="match status" value="1"/>
</dbReference>
<feature type="compositionally biased region" description="Basic and acidic residues" evidence="9">
    <location>
        <begin position="139"/>
        <end position="156"/>
    </location>
</feature>
<dbReference type="KEGG" id="fri:FraEuI1c_7189"/>
<dbReference type="GO" id="GO:0015648">
    <property type="term" value="F:lipid-linked peptidoglycan transporter activity"/>
    <property type="evidence" value="ECO:0007669"/>
    <property type="project" value="UniProtKB-UniRule"/>
</dbReference>
<evidence type="ECO:0000313" key="11">
    <source>
        <dbReference type="Proteomes" id="UP000002484"/>
    </source>
</evidence>
<keyword evidence="11" id="KW-1185">Reference proteome</keyword>
<protein>
    <recommendedName>
        <fullName evidence="8">Probable lipid II flippase MurJ</fullName>
    </recommendedName>
</protein>
<sequence>MSPADGPDGPRGPRRRGGPTRRDGTYRDDPNNVDPYSVDPYAADPRSVDRRPVDRNPVDRQPVDPYYADEYEPDQRASNRYRPDRPQANGYGDDRHQDRGRAGGRPADDGYPEPGYRDPGRVDRGYRDRGYQDPANTDQGHRDPRRPDAGYRDERYQQPPRHQPPQQAWERDERPRDARDEPYRENRRPRPGAGGDSTRRLPATPRTPPPVPQPPPAPPTGRLPGPPGSPPPVPGDRTPGGRAEARPTTPVSRLPPRDGRRLGAHRTEGRRATPPPEPPRQQRARTDGAGRPIPPDRLVARTDRAVARASGRGGDETVAQPRPRRSGARQQPPQPRRDPSAQSRAGATGQQTRIQGSAGPTGRTPQGRTAAQRPSGKSGGKTGKSLGRASGVMALGTIASRATGFLRTVAIAVTIGAGAVSNAYNVANTIPNIVYDLLIGGILTSVVVPVLVRATKEDPDGGEKFASSLLTLMILLLGAACAVGMFLAPQIVNSYLHATGPDAAAERALGATFLRWFMPQILFYGVGATIGAILNVRGSFAAPMFTPVLNNLVVIVSCVAFAYVIAGPHPPQVQGPHTITNTQELVLAAGTTIGVVLMTIALLPALRKVGFRYRPRLDLTHPGLRGALRLAGWTFLWVIISQLGYLVITNLSTATNSFPVYTYAYQLFQLPYAIIGVSVITALLPRMSAHAADGDRALVLDDLSTATRLSLTAIVPAALFLLALGRPIAVGVFNHDAFGYESALSVGDTLSAFAVALVPFSVFQLHLRVFYAHQDSRTPSLVNIGVVATNVTAAVVISHVLPPQHRALALALAFTVGYLVGLCVTCVLLRRRLGGMDGDRIIATLARISVAAGLGAAAASAVAHGLRNVLGNGFVGSFSAVLAGAIVGLPLFVGTVTRMGIPEVRALTRMVSRRFPRG</sequence>
<feature type="transmembrane region" description="Helical" evidence="8">
    <location>
        <begin position="874"/>
        <end position="896"/>
    </location>
</feature>
<keyword evidence="8" id="KW-0813">Transport</keyword>
<gene>
    <name evidence="8" type="primary">murJ</name>
    <name evidence="10" type="ordered locus">FraEuI1c_7189</name>
</gene>